<protein>
    <submittedName>
        <fullName evidence="5">AAA family ATPase</fullName>
    </submittedName>
</protein>
<dbReference type="PROSITE" id="PS00870">
    <property type="entry name" value="CLPAB_1"/>
    <property type="match status" value="1"/>
</dbReference>
<dbReference type="Gene3D" id="3.40.50.300">
    <property type="entry name" value="P-loop containing nucleotide triphosphate hydrolases"/>
    <property type="match status" value="1"/>
</dbReference>
<evidence type="ECO:0000259" key="4">
    <source>
        <dbReference type="SMART" id="SM00382"/>
    </source>
</evidence>
<evidence type="ECO:0000256" key="3">
    <source>
        <dbReference type="ARBA" id="ARBA00025613"/>
    </source>
</evidence>
<dbReference type="PANTHER" id="PTHR11638">
    <property type="entry name" value="ATP-DEPENDENT CLP PROTEASE"/>
    <property type="match status" value="1"/>
</dbReference>
<dbReference type="SUPFAM" id="SSF52540">
    <property type="entry name" value="P-loop containing nucleoside triphosphate hydrolases"/>
    <property type="match status" value="1"/>
</dbReference>
<dbReference type="InterPro" id="IPR003959">
    <property type="entry name" value="ATPase_AAA_core"/>
</dbReference>
<dbReference type="GO" id="GO:0034605">
    <property type="term" value="P:cellular response to heat"/>
    <property type="evidence" value="ECO:0007669"/>
    <property type="project" value="TreeGrafter"/>
</dbReference>
<accession>A0A844EFU8</accession>
<dbReference type="Pfam" id="PF00004">
    <property type="entry name" value="AAA"/>
    <property type="match status" value="1"/>
</dbReference>
<dbReference type="Proteomes" id="UP000491237">
    <property type="component" value="Unassembled WGS sequence"/>
</dbReference>
<feature type="non-terminal residue" evidence="5">
    <location>
        <position position="257"/>
    </location>
</feature>
<evidence type="ECO:0000256" key="1">
    <source>
        <dbReference type="ARBA" id="ARBA00022741"/>
    </source>
</evidence>
<dbReference type="InterPro" id="IPR003593">
    <property type="entry name" value="AAA+_ATPase"/>
</dbReference>
<gene>
    <name evidence="5" type="ORF">GKC44_12685</name>
</gene>
<dbReference type="PANTHER" id="PTHR11638:SF18">
    <property type="entry name" value="HEAT SHOCK PROTEIN 104"/>
    <property type="match status" value="1"/>
</dbReference>
<dbReference type="GO" id="GO:0005524">
    <property type="term" value="F:ATP binding"/>
    <property type="evidence" value="ECO:0007669"/>
    <property type="project" value="UniProtKB-KW"/>
</dbReference>
<dbReference type="AlphaFoldDB" id="A0A844EFU8"/>
<evidence type="ECO:0000313" key="5">
    <source>
        <dbReference type="EMBL" id="MSE22072.1"/>
    </source>
</evidence>
<dbReference type="FunFam" id="3.40.50.300:FF:000010">
    <property type="entry name" value="Chaperone clpB 1, putative"/>
    <property type="match status" value="1"/>
</dbReference>
<comment type="function">
    <text evidence="3">Part of a stress-induced multi-chaperone system, it is involved in the recovery of the cell from heat-induced damage, in cooperation with DnaK, DnaJ and GrpE. Acts before DnaK, in the processing of protein aggregates. Protein binding stimulates the ATPase activity; ATP hydrolysis unfolds the denatured protein aggregates, which probably helps expose new hydrophobic binding sites on the surface of ClpB-bound aggregates, contributing to the solubilization and refolding of denatured protein aggregates by DnaK.</text>
</comment>
<comment type="caution">
    <text evidence="5">The sequence shown here is derived from an EMBL/GenBank/DDBJ whole genome shotgun (WGS) entry which is preliminary data.</text>
</comment>
<dbReference type="InterPro" id="IPR027417">
    <property type="entry name" value="P-loop_NTPase"/>
</dbReference>
<name>A0A844EFU8_9LACO</name>
<proteinExistence type="predicted"/>
<reference evidence="5 6" key="1">
    <citation type="submission" date="2019-11" db="EMBL/GenBank/DDBJ databases">
        <title>Draft Genome Sequence of Plant Growth-Promoting Rhizosphere-Associated Bacteria.</title>
        <authorList>
            <person name="Vasilyev I.Y."/>
            <person name="Radchenko V."/>
            <person name="Ilnitskaya E.V."/>
        </authorList>
    </citation>
    <scope>NUCLEOTIDE SEQUENCE [LARGE SCALE GENOMIC DNA]</scope>
    <source>
        <strain evidence="5 6">VRA_07sq_f</strain>
    </source>
</reference>
<sequence>DTLTIAVMQLHGDKFADYLSAQGITEQKVRNVVEKIRGGQKVTTKNQEDSYQSLEKYGTDLVQAARDHKLGPIIGRDEEILDVIRILSRKTKNNPVLIGAPGVGKTAVVEGLAMRIASNDVPENLKNKTIFQLDMGSLIAGAKYRGEFEERLQAVLKEVKKAEGQIIMFIDEIHNIVGAGKAEGSMDAGNILKPMLARGELHLIGATTIDEYRKYMEKDKALERRFQRVMVHEPSVEDTITILRGLSESLEIHHGVR</sequence>
<keyword evidence="1" id="KW-0547">Nucleotide-binding</keyword>
<organism evidence="5 6">
    <name type="scientific">Lentilactobacillus parabuchneri</name>
    <dbReference type="NCBI Taxonomy" id="152331"/>
    <lineage>
        <taxon>Bacteria</taxon>
        <taxon>Bacillati</taxon>
        <taxon>Bacillota</taxon>
        <taxon>Bacilli</taxon>
        <taxon>Lactobacillales</taxon>
        <taxon>Lactobacillaceae</taxon>
        <taxon>Lentilactobacillus</taxon>
    </lineage>
</organism>
<dbReference type="GO" id="GO:0005737">
    <property type="term" value="C:cytoplasm"/>
    <property type="evidence" value="ECO:0007669"/>
    <property type="project" value="TreeGrafter"/>
</dbReference>
<evidence type="ECO:0000313" key="6">
    <source>
        <dbReference type="Proteomes" id="UP000491237"/>
    </source>
</evidence>
<feature type="domain" description="AAA+ ATPase" evidence="4">
    <location>
        <begin position="91"/>
        <end position="236"/>
    </location>
</feature>
<dbReference type="EMBL" id="WKKY01000800">
    <property type="protein sequence ID" value="MSE22072.1"/>
    <property type="molecule type" value="Genomic_DNA"/>
</dbReference>
<dbReference type="InterPro" id="IPR050130">
    <property type="entry name" value="ClpA_ClpB"/>
</dbReference>
<dbReference type="CDD" id="cd00009">
    <property type="entry name" value="AAA"/>
    <property type="match status" value="1"/>
</dbReference>
<dbReference type="SMART" id="SM00382">
    <property type="entry name" value="AAA"/>
    <property type="match status" value="1"/>
</dbReference>
<dbReference type="InterPro" id="IPR018368">
    <property type="entry name" value="ClpA/B_CS1"/>
</dbReference>
<dbReference type="GO" id="GO:0016887">
    <property type="term" value="F:ATP hydrolysis activity"/>
    <property type="evidence" value="ECO:0007669"/>
    <property type="project" value="InterPro"/>
</dbReference>
<evidence type="ECO:0000256" key="2">
    <source>
        <dbReference type="ARBA" id="ARBA00022840"/>
    </source>
</evidence>
<feature type="non-terminal residue" evidence="5">
    <location>
        <position position="1"/>
    </location>
</feature>
<keyword evidence="2" id="KW-0067">ATP-binding</keyword>